<dbReference type="InterPro" id="IPR046341">
    <property type="entry name" value="SET_dom_sf"/>
</dbReference>
<keyword evidence="2" id="KW-0964">Secreted</keyword>
<dbReference type="Gene3D" id="2.170.270.10">
    <property type="entry name" value="SET domain"/>
    <property type="match status" value="1"/>
</dbReference>
<dbReference type="SUPFAM" id="SSF144232">
    <property type="entry name" value="HIT/MYND zinc finger-like"/>
    <property type="match status" value="1"/>
</dbReference>
<keyword evidence="7" id="KW-1015">Disulfide bond</keyword>
<dbReference type="WBParaSite" id="Csp11.Scaffold630.g18982.t1">
    <property type="protein sequence ID" value="Csp11.Scaffold630.g18982.t1"/>
    <property type="gene ID" value="Csp11.Scaffold630.g18982"/>
</dbReference>
<evidence type="ECO:0000256" key="9">
    <source>
        <dbReference type="PROSITE-ProRule" id="PRU00446"/>
    </source>
</evidence>
<sequence length="684" mass="77015">MYTIAQEHPFAAVLSPQFQDAYCATCLGEIDTKEDEIIACDDCAEVAYCSLKCQRKDWKAVHQFECEILRAQNPLTPMTVTMRLCIRTLLTTSKTDGFNGTRLEDLETNYQQFRSSPEHNQFLTDILTIIKSTDVIQKSSNHIMGTLCSVLCNAFGVIDEKRGEPIGTALYLGLAKHNHSCASTSHVVFDKGQVLLRSRDPEYSTKRNVLDRSCSQVHQYCSEKSQRLTGYPGARGTPGDQGPVGPPGRRGPMGIVGPIGLVGEHGSVGEPGRDGKCNCPFPDMYVQRVPIPGPPLIKIEEKMVPVPVVVVKEVEVTKLVPFEPTPPGFGPPEGWAPGMPKPGRTRKLPRYSTVRPPPTPKRKTTQLPIHVVPTEKNLTIDEWNAEMNISTPTPYLGPPTLGYNRKECILAAVGIPVLHAESQYGRVGSWMRDALPNSMKTAKRRWVTDGFASPVLYEYEDERQLLDKVQKIKYYVDYLASGTGNVVYNGSYYYHKHGTTSLVRYELETGVQVEAELDPLMSHVDCGRLPDHTFEECNSTDRHVWLYDRPHNYVDFAVDENGLWVIYAGADSETMKMAKIEPDLYVVSRWDVEVNTTEIADSFIMCGVWYGLRSAYDLQTQITHAFDLYRNDTIPGQVEWYNPYQGLTMLHYNPLDARLYFFDNSSLLSVNVRIEEDLPEYIDE</sequence>
<dbReference type="InterPro" id="IPR050605">
    <property type="entry name" value="Olfactomedin-like_domain"/>
</dbReference>
<proteinExistence type="predicted"/>
<dbReference type="eggNOG" id="KOG2084">
    <property type="taxonomic scope" value="Eukaryota"/>
</dbReference>
<comment type="subcellular location">
    <subcellularLocation>
        <location evidence="1">Secreted</location>
    </subcellularLocation>
</comment>
<evidence type="ECO:0000256" key="1">
    <source>
        <dbReference type="ARBA" id="ARBA00004613"/>
    </source>
</evidence>
<dbReference type="PROSITE" id="PS50865">
    <property type="entry name" value="ZF_MYND_2"/>
    <property type="match status" value="1"/>
</dbReference>
<evidence type="ECO:0000256" key="6">
    <source>
        <dbReference type="ARBA" id="ARBA00022833"/>
    </source>
</evidence>
<dbReference type="Pfam" id="PF01391">
    <property type="entry name" value="Collagen"/>
    <property type="match status" value="1"/>
</dbReference>
<feature type="region of interest" description="Disordered" evidence="10">
    <location>
        <begin position="330"/>
        <end position="364"/>
    </location>
</feature>
<dbReference type="SMART" id="SM00284">
    <property type="entry name" value="OLF"/>
    <property type="match status" value="1"/>
</dbReference>
<dbReference type="Pfam" id="PF02191">
    <property type="entry name" value="OLF"/>
    <property type="match status" value="1"/>
</dbReference>
<name>A0A1I7USS5_9PELO</name>
<evidence type="ECO:0000259" key="11">
    <source>
        <dbReference type="PROSITE" id="PS50865"/>
    </source>
</evidence>
<keyword evidence="6" id="KW-0862">Zinc</keyword>
<dbReference type="InterPro" id="IPR008160">
    <property type="entry name" value="Collagen"/>
</dbReference>
<dbReference type="Pfam" id="PF01753">
    <property type="entry name" value="zf-MYND"/>
    <property type="match status" value="1"/>
</dbReference>
<evidence type="ECO:0000313" key="14">
    <source>
        <dbReference type="WBParaSite" id="Csp11.Scaffold630.g18982.t1"/>
    </source>
</evidence>
<evidence type="ECO:0000256" key="2">
    <source>
        <dbReference type="ARBA" id="ARBA00022525"/>
    </source>
</evidence>
<organism evidence="13 14">
    <name type="scientific">Caenorhabditis tropicalis</name>
    <dbReference type="NCBI Taxonomy" id="1561998"/>
    <lineage>
        <taxon>Eukaryota</taxon>
        <taxon>Metazoa</taxon>
        <taxon>Ecdysozoa</taxon>
        <taxon>Nematoda</taxon>
        <taxon>Chromadorea</taxon>
        <taxon>Rhabditida</taxon>
        <taxon>Rhabditina</taxon>
        <taxon>Rhabditomorpha</taxon>
        <taxon>Rhabditoidea</taxon>
        <taxon>Rhabditidae</taxon>
        <taxon>Peloderinae</taxon>
        <taxon>Caenorhabditis</taxon>
    </lineage>
</organism>
<dbReference type="PANTHER" id="PTHR23192:SF83">
    <property type="entry name" value="OLFACTOMEDIN-LIKE DOMAIN-CONTAINING PROTEIN"/>
    <property type="match status" value="1"/>
</dbReference>
<keyword evidence="4" id="KW-0677">Repeat</keyword>
<evidence type="ECO:0000259" key="12">
    <source>
        <dbReference type="PROSITE" id="PS51132"/>
    </source>
</evidence>
<evidence type="ECO:0000256" key="7">
    <source>
        <dbReference type="ARBA" id="ARBA00023157"/>
    </source>
</evidence>
<dbReference type="InterPro" id="IPR003112">
    <property type="entry name" value="Olfac-like_dom"/>
</dbReference>
<evidence type="ECO:0000256" key="5">
    <source>
        <dbReference type="ARBA" id="ARBA00022771"/>
    </source>
</evidence>
<protein>
    <submittedName>
        <fullName evidence="14">MYND-type domain-containing protein</fullName>
    </submittedName>
</protein>
<evidence type="ECO:0000256" key="4">
    <source>
        <dbReference type="ARBA" id="ARBA00022737"/>
    </source>
</evidence>
<feature type="domain" description="MYND-type" evidence="11">
    <location>
        <begin position="23"/>
        <end position="66"/>
    </location>
</feature>
<feature type="region of interest" description="Disordered" evidence="10">
    <location>
        <begin position="225"/>
        <end position="251"/>
    </location>
</feature>
<dbReference type="Gene3D" id="6.10.140.2220">
    <property type="match status" value="1"/>
</dbReference>
<feature type="domain" description="Olfactomedin-like" evidence="12">
    <location>
        <begin position="407"/>
        <end position="676"/>
    </location>
</feature>
<dbReference type="GO" id="GO:0008270">
    <property type="term" value="F:zinc ion binding"/>
    <property type="evidence" value="ECO:0007669"/>
    <property type="project" value="UniProtKB-KW"/>
</dbReference>
<evidence type="ECO:0000313" key="13">
    <source>
        <dbReference type="Proteomes" id="UP000095282"/>
    </source>
</evidence>
<dbReference type="GO" id="GO:0005615">
    <property type="term" value="C:extracellular space"/>
    <property type="evidence" value="ECO:0007669"/>
    <property type="project" value="TreeGrafter"/>
</dbReference>
<dbReference type="PROSITE" id="PS51132">
    <property type="entry name" value="OLF"/>
    <property type="match status" value="1"/>
</dbReference>
<dbReference type="AlphaFoldDB" id="A0A1I7USS5"/>
<dbReference type="GO" id="GO:0007165">
    <property type="term" value="P:signal transduction"/>
    <property type="evidence" value="ECO:0007669"/>
    <property type="project" value="TreeGrafter"/>
</dbReference>
<dbReference type="PROSITE" id="PS01360">
    <property type="entry name" value="ZF_MYND_1"/>
    <property type="match status" value="1"/>
</dbReference>
<dbReference type="eggNOG" id="KOG3545">
    <property type="taxonomic scope" value="Eukaryota"/>
</dbReference>
<dbReference type="InterPro" id="IPR002893">
    <property type="entry name" value="Znf_MYND"/>
</dbReference>
<dbReference type="STRING" id="1561998.A0A1I7USS5"/>
<keyword evidence="5 8" id="KW-0863">Zinc-finger</keyword>
<evidence type="ECO:0000256" key="3">
    <source>
        <dbReference type="ARBA" id="ARBA00022723"/>
    </source>
</evidence>
<keyword evidence="13" id="KW-1185">Reference proteome</keyword>
<reference evidence="14" key="1">
    <citation type="submission" date="2016-11" db="UniProtKB">
        <authorList>
            <consortium name="WormBaseParasite"/>
        </authorList>
    </citation>
    <scope>IDENTIFICATION</scope>
</reference>
<evidence type="ECO:0000256" key="10">
    <source>
        <dbReference type="SAM" id="MobiDB-lite"/>
    </source>
</evidence>
<comment type="caution">
    <text evidence="9">Lacks conserved residue(s) required for the propagation of feature annotation.</text>
</comment>
<dbReference type="Proteomes" id="UP000095282">
    <property type="component" value="Unplaced"/>
</dbReference>
<dbReference type="PANTHER" id="PTHR23192">
    <property type="entry name" value="OLFACTOMEDIN-RELATED"/>
    <property type="match status" value="1"/>
</dbReference>
<evidence type="ECO:0000256" key="8">
    <source>
        <dbReference type="PROSITE-ProRule" id="PRU00134"/>
    </source>
</evidence>
<keyword evidence="3" id="KW-0479">Metal-binding</keyword>
<accession>A0A1I7USS5</accession>